<dbReference type="OrthoDB" id="2401927at2759"/>
<sequence length="238" mass="26587">MYKPFYKTLNMITNLPFAVFLLCLALVVEGLHTTSNHHHLIPRNPQSSESQSYPSVPYSTNTYSNPTNPEVSQPTPTNTVSNPVADSSDLQTDLACYACWKGCRNKLPLCKNITEDQWNNFYNNPNDPLCANCLCNFSLNYSQVSNHCASDCSKDLGSKLANEAAKYITQYKCNDKGVSGLYNSNNIKSDDMNSSNSTNSTTSSSSSASYMYYSKPIEKDFSFWLSLFLGTFIFICFI</sequence>
<dbReference type="EMBL" id="QKWP01001023">
    <property type="protein sequence ID" value="RIB12457.1"/>
    <property type="molecule type" value="Genomic_DNA"/>
</dbReference>
<keyword evidence="2" id="KW-0732">Signal</keyword>
<name>A0A397UTF9_9GLOM</name>
<organism evidence="3 4">
    <name type="scientific">Gigaspora rosea</name>
    <dbReference type="NCBI Taxonomy" id="44941"/>
    <lineage>
        <taxon>Eukaryota</taxon>
        <taxon>Fungi</taxon>
        <taxon>Fungi incertae sedis</taxon>
        <taxon>Mucoromycota</taxon>
        <taxon>Glomeromycotina</taxon>
        <taxon>Glomeromycetes</taxon>
        <taxon>Diversisporales</taxon>
        <taxon>Gigasporaceae</taxon>
        <taxon>Gigaspora</taxon>
    </lineage>
</organism>
<feature type="signal peptide" evidence="2">
    <location>
        <begin position="1"/>
        <end position="30"/>
    </location>
</feature>
<feature type="chain" id="PRO_5017471913" description="Extracellular membrane protein CFEM domain-containing protein" evidence="2">
    <location>
        <begin position="31"/>
        <end position="238"/>
    </location>
</feature>
<evidence type="ECO:0000256" key="1">
    <source>
        <dbReference type="SAM" id="MobiDB-lite"/>
    </source>
</evidence>
<feature type="region of interest" description="Disordered" evidence="1">
    <location>
        <begin position="39"/>
        <end position="80"/>
    </location>
</feature>
<evidence type="ECO:0000256" key="2">
    <source>
        <dbReference type="SAM" id="SignalP"/>
    </source>
</evidence>
<evidence type="ECO:0000313" key="4">
    <source>
        <dbReference type="Proteomes" id="UP000266673"/>
    </source>
</evidence>
<gene>
    <name evidence="3" type="ORF">C2G38_2100924</name>
</gene>
<evidence type="ECO:0008006" key="5">
    <source>
        <dbReference type="Google" id="ProtNLM"/>
    </source>
</evidence>
<dbReference type="STRING" id="44941.A0A397UTF9"/>
<dbReference type="Proteomes" id="UP000266673">
    <property type="component" value="Unassembled WGS sequence"/>
</dbReference>
<keyword evidence="4" id="KW-1185">Reference proteome</keyword>
<comment type="caution">
    <text evidence="3">The sequence shown here is derived from an EMBL/GenBank/DDBJ whole genome shotgun (WGS) entry which is preliminary data.</text>
</comment>
<protein>
    <recommendedName>
        <fullName evidence="5">Extracellular membrane protein CFEM domain-containing protein</fullName>
    </recommendedName>
</protein>
<dbReference type="AlphaFoldDB" id="A0A397UTF9"/>
<proteinExistence type="predicted"/>
<accession>A0A397UTF9</accession>
<evidence type="ECO:0000313" key="3">
    <source>
        <dbReference type="EMBL" id="RIB12457.1"/>
    </source>
</evidence>
<feature type="compositionally biased region" description="Polar residues" evidence="1">
    <location>
        <begin position="44"/>
        <end position="80"/>
    </location>
</feature>
<reference evidence="3 4" key="1">
    <citation type="submission" date="2018-06" db="EMBL/GenBank/DDBJ databases">
        <title>Comparative genomics reveals the genomic features of Rhizophagus irregularis, R. cerebriforme, R. diaphanum and Gigaspora rosea, and their symbiotic lifestyle signature.</title>
        <authorList>
            <person name="Morin E."/>
            <person name="San Clemente H."/>
            <person name="Chen E.C.H."/>
            <person name="De La Providencia I."/>
            <person name="Hainaut M."/>
            <person name="Kuo A."/>
            <person name="Kohler A."/>
            <person name="Murat C."/>
            <person name="Tang N."/>
            <person name="Roy S."/>
            <person name="Loubradou J."/>
            <person name="Henrissat B."/>
            <person name="Grigoriev I.V."/>
            <person name="Corradi N."/>
            <person name="Roux C."/>
            <person name="Martin F.M."/>
        </authorList>
    </citation>
    <scope>NUCLEOTIDE SEQUENCE [LARGE SCALE GENOMIC DNA]</scope>
    <source>
        <strain evidence="3 4">DAOM 194757</strain>
    </source>
</reference>